<feature type="transmembrane region" description="Helical" evidence="1">
    <location>
        <begin position="267"/>
        <end position="288"/>
    </location>
</feature>
<keyword evidence="1" id="KW-0812">Transmembrane</keyword>
<evidence type="ECO:0000313" key="4">
    <source>
        <dbReference type="Proteomes" id="UP000694580"/>
    </source>
</evidence>
<evidence type="ECO:0000313" key="3">
    <source>
        <dbReference type="Ensembl" id="ENSDCDP00010042941.1"/>
    </source>
</evidence>
<dbReference type="Ensembl" id="ENSDCDT00010052990.1">
    <property type="protein sequence ID" value="ENSDCDP00010042941.1"/>
    <property type="gene ID" value="ENSDCDG00010026901.1"/>
</dbReference>
<reference evidence="3" key="3">
    <citation type="submission" date="2025-09" db="UniProtKB">
        <authorList>
            <consortium name="Ensembl"/>
        </authorList>
    </citation>
    <scope>IDENTIFICATION</scope>
</reference>
<dbReference type="Proteomes" id="UP000694580">
    <property type="component" value="Chromosome 13"/>
</dbReference>
<dbReference type="InterPro" id="IPR049134">
    <property type="entry name" value="MCLN_ECD"/>
</dbReference>
<dbReference type="Pfam" id="PF21381">
    <property type="entry name" value="MCLN_ECD"/>
    <property type="match status" value="1"/>
</dbReference>
<accession>A0AAY4DFB3</accession>
<dbReference type="GeneTree" id="ENSGT00950000183036"/>
<keyword evidence="1" id="KW-0472">Membrane</keyword>
<feature type="transmembrane region" description="Helical" evidence="1">
    <location>
        <begin position="300"/>
        <end position="318"/>
    </location>
</feature>
<reference evidence="3 4" key="1">
    <citation type="submission" date="2020-06" db="EMBL/GenBank/DDBJ databases">
        <authorList>
            <consortium name="Wellcome Sanger Institute Data Sharing"/>
        </authorList>
    </citation>
    <scope>NUCLEOTIDE SEQUENCE [LARGE SCALE GENOMIC DNA]</scope>
</reference>
<reference evidence="3" key="2">
    <citation type="submission" date="2025-08" db="UniProtKB">
        <authorList>
            <consortium name="Ensembl"/>
        </authorList>
    </citation>
    <scope>IDENTIFICATION</scope>
</reference>
<dbReference type="GO" id="GO:0005886">
    <property type="term" value="C:plasma membrane"/>
    <property type="evidence" value="ECO:0007669"/>
    <property type="project" value="TreeGrafter"/>
</dbReference>
<dbReference type="PANTHER" id="PTHR12127:SF5">
    <property type="entry name" value="MUCOLIPIN-3"/>
    <property type="match status" value="1"/>
</dbReference>
<evidence type="ECO:0000256" key="1">
    <source>
        <dbReference type="SAM" id="Phobius"/>
    </source>
</evidence>
<keyword evidence="1" id="KW-1133">Transmembrane helix</keyword>
<name>A0AAY4DFB3_9TELE</name>
<proteinExistence type="predicted"/>
<dbReference type="AlphaFoldDB" id="A0AAY4DFB3"/>
<organism evidence="3 4">
    <name type="scientific">Denticeps clupeoides</name>
    <name type="common">denticle herring</name>
    <dbReference type="NCBI Taxonomy" id="299321"/>
    <lineage>
        <taxon>Eukaryota</taxon>
        <taxon>Metazoa</taxon>
        <taxon>Chordata</taxon>
        <taxon>Craniata</taxon>
        <taxon>Vertebrata</taxon>
        <taxon>Euteleostomi</taxon>
        <taxon>Actinopterygii</taxon>
        <taxon>Neopterygii</taxon>
        <taxon>Teleostei</taxon>
        <taxon>Clupei</taxon>
        <taxon>Clupeiformes</taxon>
        <taxon>Denticipitoidei</taxon>
        <taxon>Denticipitidae</taxon>
        <taxon>Denticeps</taxon>
    </lineage>
</organism>
<gene>
    <name evidence="3" type="primary">MCOLN3</name>
</gene>
<keyword evidence="4" id="KW-1185">Reference proteome</keyword>
<evidence type="ECO:0000259" key="2">
    <source>
        <dbReference type="Pfam" id="PF21381"/>
    </source>
</evidence>
<dbReference type="InterPro" id="IPR039031">
    <property type="entry name" value="Mucolipin"/>
</dbReference>
<feature type="domain" description="Mucolipin extracytosolic" evidence="2">
    <location>
        <begin position="83"/>
        <end position="255"/>
    </location>
</feature>
<dbReference type="GO" id="GO:0072345">
    <property type="term" value="F:NAADP-sensitive calcium-release channel activity"/>
    <property type="evidence" value="ECO:0007669"/>
    <property type="project" value="TreeGrafter"/>
</dbReference>
<sequence>MEDTGELYGSSAGNGYPFWANSHQHLDFEAVECFRRKLKYFFMNPCEKYKARGRKPWKLFLQIIKIAIITIQLVSFGLSNQMVVTFKEENLITFKHLFLKDYTDSHADTYAVYTQAEVYGHIDYVVDQFFRLQNITVGNNAYEKNGQTYTPMVICQEFFRNGSISPSNETFEIDGEVDVVPFVLLVPFELYFSFFDRLLAVNINFTLKAINLQTVEYHELPDCYDFSIKITFDNRAHSGRIRIYLDNDVEINECKDWRVTGASPRNIYYTLFFDSVIIVTCLISLILCSRSVLRGINLQFVSLVGLFSLRISMLSFHITPNKCIFTVDQ</sequence>
<dbReference type="PANTHER" id="PTHR12127">
    <property type="entry name" value="MUCOLIPIN"/>
    <property type="match status" value="1"/>
</dbReference>
<protein>
    <recommendedName>
        <fullName evidence="2">Mucolipin extracytosolic domain-containing protein</fullName>
    </recommendedName>
</protein>
<dbReference type="GO" id="GO:0005765">
    <property type="term" value="C:lysosomal membrane"/>
    <property type="evidence" value="ECO:0007669"/>
    <property type="project" value="TreeGrafter"/>
</dbReference>